<dbReference type="PANTHER" id="PTHR30203">
    <property type="entry name" value="OUTER MEMBRANE CATION EFFLUX PROTEIN"/>
    <property type="match status" value="1"/>
</dbReference>
<dbReference type="Gene3D" id="1.20.1600.10">
    <property type="entry name" value="Outer membrane efflux proteins (OEP)"/>
    <property type="match status" value="1"/>
</dbReference>
<dbReference type="Gene3D" id="2.20.200.10">
    <property type="entry name" value="Outer membrane efflux proteins (OEP)"/>
    <property type="match status" value="1"/>
</dbReference>
<dbReference type="EMBL" id="JBIGHY010000007">
    <property type="protein sequence ID" value="MFG6415938.1"/>
    <property type="molecule type" value="Genomic_DNA"/>
</dbReference>
<dbReference type="PANTHER" id="PTHR30203:SF32">
    <property type="entry name" value="CATION EFFLUX SYSTEM PROTEIN CUSC"/>
    <property type="match status" value="1"/>
</dbReference>
<dbReference type="InterPro" id="IPR010131">
    <property type="entry name" value="MdtP/NodT-like"/>
</dbReference>
<comment type="similarity">
    <text evidence="1">Belongs to the outer membrane factor (OMF) (TC 1.B.17) family.</text>
</comment>
<evidence type="ECO:0000313" key="4">
    <source>
        <dbReference type="Proteomes" id="UP001606300"/>
    </source>
</evidence>
<proteinExistence type="inferred from homology"/>
<name>A0ABW7ETE8_9BURK</name>
<dbReference type="InterPro" id="IPR003423">
    <property type="entry name" value="OMP_efflux"/>
</dbReference>
<evidence type="ECO:0000256" key="2">
    <source>
        <dbReference type="SAM" id="SignalP"/>
    </source>
</evidence>
<accession>A0ABW7ETE8</accession>
<feature type="signal peptide" evidence="2">
    <location>
        <begin position="1"/>
        <end position="28"/>
    </location>
</feature>
<sequence length="465" mass="48480">MTRLLSRPLPIAAVLLLLLAGCATPRQPASEPPARLPAAWLAAQVDPAGSALAPSWWRSLGDPALPGLVDKAWLQSPTLAQARARLAQAQSQRQAAQAALGPGLQTQLAPSRGQMAPPLTPSTAATWTVQSRWEIDLFGSARAARDAAGARADAAGLTLTHARQTLAVEVAQALFAWRHADAQLTLARADEALAGRLARADSEAAQAGTLSPAQAALGQTLAANARAATAAWVEQRGSWLQTLAQLVADDATAIAAQLGSQPLPQPQALVVDVLPATLLERRADLAAALRQWQAAALDAHGQAIAERAPQLSFSALVGRGRWQVDGANLTGSIWNLAPTLTLPLFDGGGRSAATAGARAQEDEARAGLEAQWRGAVAEVEQALLRWQAATASRREAEITRGHWRRIADASQAQARAGLISGQALARDERNAVVAASAALDGAREQTAAYLQLVRALGGGWTANKI</sequence>
<dbReference type="PROSITE" id="PS51257">
    <property type="entry name" value="PROKAR_LIPOPROTEIN"/>
    <property type="match status" value="1"/>
</dbReference>
<feature type="chain" id="PRO_5046362827" evidence="2">
    <location>
        <begin position="29"/>
        <end position="465"/>
    </location>
</feature>
<evidence type="ECO:0000313" key="3">
    <source>
        <dbReference type="EMBL" id="MFG6415938.1"/>
    </source>
</evidence>
<dbReference type="Pfam" id="PF02321">
    <property type="entry name" value="OEP"/>
    <property type="match status" value="2"/>
</dbReference>
<gene>
    <name evidence="3" type="ORF">ACG02S_18750</name>
</gene>
<organism evidence="3 4">
    <name type="scientific">Pelomonas dachongensis</name>
    <dbReference type="NCBI Taxonomy" id="3299029"/>
    <lineage>
        <taxon>Bacteria</taxon>
        <taxon>Pseudomonadati</taxon>
        <taxon>Pseudomonadota</taxon>
        <taxon>Betaproteobacteria</taxon>
        <taxon>Burkholderiales</taxon>
        <taxon>Sphaerotilaceae</taxon>
        <taxon>Roseateles</taxon>
    </lineage>
</organism>
<keyword evidence="2" id="KW-0732">Signal</keyword>
<dbReference type="SUPFAM" id="SSF56954">
    <property type="entry name" value="Outer membrane efflux proteins (OEP)"/>
    <property type="match status" value="1"/>
</dbReference>
<keyword evidence="4" id="KW-1185">Reference proteome</keyword>
<dbReference type="Proteomes" id="UP001606300">
    <property type="component" value="Unassembled WGS sequence"/>
</dbReference>
<reference evidence="3 4" key="1">
    <citation type="submission" date="2024-09" db="EMBL/GenBank/DDBJ databases">
        <title>Novel species of the genus Pelomonas and Roseateles isolated from streams.</title>
        <authorList>
            <person name="Lu H."/>
        </authorList>
    </citation>
    <scope>NUCLEOTIDE SEQUENCE [LARGE SCALE GENOMIC DNA]</scope>
    <source>
        <strain evidence="3 4">DC23W</strain>
    </source>
</reference>
<dbReference type="RefSeq" id="WP_394472007.1">
    <property type="nucleotide sequence ID" value="NZ_JBIGHY010000007.1"/>
</dbReference>
<comment type="caution">
    <text evidence="3">The sequence shown here is derived from an EMBL/GenBank/DDBJ whole genome shotgun (WGS) entry which is preliminary data.</text>
</comment>
<protein>
    <submittedName>
        <fullName evidence="3">TolC family protein</fullName>
    </submittedName>
</protein>
<evidence type="ECO:0000256" key="1">
    <source>
        <dbReference type="ARBA" id="ARBA00007613"/>
    </source>
</evidence>